<evidence type="ECO:0000313" key="4">
    <source>
        <dbReference type="EMBL" id="QNS05622.1"/>
    </source>
</evidence>
<dbReference type="InterPro" id="IPR050273">
    <property type="entry name" value="GppA/Ppx_hydrolase"/>
</dbReference>
<evidence type="ECO:0000313" key="5">
    <source>
        <dbReference type="Proteomes" id="UP000516428"/>
    </source>
</evidence>
<dbReference type="RefSeq" id="WP_188338313.1">
    <property type="nucleotide sequence ID" value="NZ_CP061281.1"/>
</dbReference>
<protein>
    <submittedName>
        <fullName evidence="4">Ppx/GppA family phosphatase</fullName>
    </submittedName>
</protein>
<dbReference type="Pfam" id="PF02541">
    <property type="entry name" value="Ppx-GppA"/>
    <property type="match status" value="1"/>
</dbReference>
<accession>A0A7H1BA67</accession>
<dbReference type="Gene3D" id="3.30.420.40">
    <property type="match status" value="1"/>
</dbReference>
<organism evidence="4 5">
    <name type="scientific">Streptomyces xanthii</name>
    <dbReference type="NCBI Taxonomy" id="2768069"/>
    <lineage>
        <taxon>Bacteria</taxon>
        <taxon>Bacillati</taxon>
        <taxon>Actinomycetota</taxon>
        <taxon>Actinomycetes</taxon>
        <taxon>Kitasatosporales</taxon>
        <taxon>Streptomycetaceae</taxon>
        <taxon>Streptomyces</taxon>
    </lineage>
</organism>
<keyword evidence="5" id="KW-1185">Reference proteome</keyword>
<dbReference type="CDD" id="cd24056">
    <property type="entry name" value="ASKHA_NBD_MtPPX1-like"/>
    <property type="match status" value="1"/>
</dbReference>
<dbReference type="FunFam" id="3.30.420.150:FF:000006">
    <property type="entry name" value="Ppx/GppA family phosphatase"/>
    <property type="match status" value="1"/>
</dbReference>
<keyword evidence="2" id="KW-0378">Hydrolase</keyword>
<sequence>MRLGVLDVGSNTVHLLVVDAHPGARPLPAHSHKADLRLAQLLDDRGAIGADGVERLIGVVRGALEAAEDKGVEELLPFATSAVREATNADEVLARVKDETGVELRVLSGAEEARLTFLAVRRWFGWSAGKLLVLDIGGGSLEIAFGIDEEPDAAASLPLGAGRLTSAWLPGDPADPADVKALRRHVRAQIARTVGEFSRFGAPDHVVATSKTFKQLARLAGAARSADGLYVQRELKRSALEDWVPRLAAMTTAERGELPGVSEGRAGQLLAGALVAEGAMDLFGVETLEICPWALREGVILRQLDHLPGA</sequence>
<feature type="domain" description="Ppx/GppA phosphatase N-terminal" evidence="3">
    <location>
        <begin position="26"/>
        <end position="305"/>
    </location>
</feature>
<dbReference type="AlphaFoldDB" id="A0A7H1BA67"/>
<proteinExistence type="inferred from homology"/>
<reference evidence="4 5" key="1">
    <citation type="submission" date="2020-09" db="EMBL/GenBank/DDBJ databases">
        <title>A novel species.</title>
        <authorList>
            <person name="Gao J."/>
        </authorList>
    </citation>
    <scope>NUCLEOTIDE SEQUENCE [LARGE SCALE GENOMIC DNA]</scope>
    <source>
        <strain evidence="4 5">CRXT-Y-14</strain>
    </source>
</reference>
<dbReference type="InterPro" id="IPR043129">
    <property type="entry name" value="ATPase_NBD"/>
</dbReference>
<dbReference type="SUPFAM" id="SSF53067">
    <property type="entry name" value="Actin-like ATPase domain"/>
    <property type="match status" value="2"/>
</dbReference>
<dbReference type="InterPro" id="IPR003695">
    <property type="entry name" value="Ppx_GppA_N"/>
</dbReference>
<comment type="similarity">
    <text evidence="1">Belongs to the GppA/Ppx family.</text>
</comment>
<dbReference type="Proteomes" id="UP000516428">
    <property type="component" value="Chromosome"/>
</dbReference>
<evidence type="ECO:0000256" key="1">
    <source>
        <dbReference type="ARBA" id="ARBA00007125"/>
    </source>
</evidence>
<gene>
    <name evidence="4" type="ORF">IAG42_19860</name>
</gene>
<dbReference type="PANTHER" id="PTHR30005">
    <property type="entry name" value="EXOPOLYPHOSPHATASE"/>
    <property type="match status" value="1"/>
</dbReference>
<dbReference type="KEGG" id="sxn:IAG42_19860"/>
<dbReference type="PANTHER" id="PTHR30005:SF0">
    <property type="entry name" value="RETROGRADE REGULATION PROTEIN 2"/>
    <property type="match status" value="1"/>
</dbReference>
<name>A0A7H1BA67_9ACTN</name>
<dbReference type="Gene3D" id="3.30.420.150">
    <property type="entry name" value="Exopolyphosphatase. Domain 2"/>
    <property type="match status" value="1"/>
</dbReference>
<dbReference type="GO" id="GO:0016462">
    <property type="term" value="F:pyrophosphatase activity"/>
    <property type="evidence" value="ECO:0007669"/>
    <property type="project" value="TreeGrafter"/>
</dbReference>
<dbReference type="EMBL" id="CP061281">
    <property type="protein sequence ID" value="QNS05622.1"/>
    <property type="molecule type" value="Genomic_DNA"/>
</dbReference>
<evidence type="ECO:0000256" key="2">
    <source>
        <dbReference type="ARBA" id="ARBA00022801"/>
    </source>
</evidence>
<dbReference type="FunFam" id="3.30.420.40:FF:000138">
    <property type="entry name" value="Exopolyphosphatase 1"/>
    <property type="match status" value="1"/>
</dbReference>
<evidence type="ECO:0000259" key="3">
    <source>
        <dbReference type="Pfam" id="PF02541"/>
    </source>
</evidence>